<organism evidence="2 3">
    <name type="scientific">Frankia nepalensis</name>
    <dbReference type="NCBI Taxonomy" id="1836974"/>
    <lineage>
        <taxon>Bacteria</taxon>
        <taxon>Bacillati</taxon>
        <taxon>Actinomycetota</taxon>
        <taxon>Actinomycetes</taxon>
        <taxon>Frankiales</taxon>
        <taxon>Frankiaceae</taxon>
        <taxon>Frankia</taxon>
    </lineage>
</organism>
<dbReference type="EMBL" id="JAEACQ010000241">
    <property type="protein sequence ID" value="MBL7630021.1"/>
    <property type="molecule type" value="Genomic_DNA"/>
</dbReference>
<reference evidence="2" key="1">
    <citation type="submission" date="2020-12" db="EMBL/GenBank/DDBJ databases">
        <title>Genomic characterization of non-nitrogen-fixing Frankia strains.</title>
        <authorList>
            <person name="Carlos-Shanley C."/>
            <person name="Guerra T."/>
            <person name="Hahn D."/>
        </authorList>
    </citation>
    <scope>NUCLEOTIDE SEQUENCE</scope>
    <source>
        <strain evidence="2">CN6</strain>
    </source>
</reference>
<evidence type="ECO:0000313" key="2">
    <source>
        <dbReference type="EMBL" id="MBL7630021.1"/>
    </source>
</evidence>
<proteinExistence type="predicted"/>
<accession>A0A937RDA5</accession>
<gene>
    <name evidence="2" type="ORF">I7412_23200</name>
</gene>
<comment type="caution">
    <text evidence="2">The sequence shown here is derived from an EMBL/GenBank/DDBJ whole genome shotgun (WGS) entry which is preliminary data.</text>
</comment>
<dbReference type="InterPro" id="IPR025359">
    <property type="entry name" value="SduA_C"/>
</dbReference>
<evidence type="ECO:0000313" key="3">
    <source>
        <dbReference type="Proteomes" id="UP000604475"/>
    </source>
</evidence>
<dbReference type="Proteomes" id="UP000604475">
    <property type="component" value="Unassembled WGS sequence"/>
</dbReference>
<name>A0A937RDA5_9ACTN</name>
<protein>
    <submittedName>
        <fullName evidence="2">DUF4263 domain-containing protein</fullName>
    </submittedName>
</protein>
<feature type="domain" description="Shedu protein SduA C-terminal" evidence="1">
    <location>
        <begin position="198"/>
        <end position="344"/>
    </location>
</feature>
<dbReference type="AlphaFoldDB" id="A0A937RDA5"/>
<dbReference type="Pfam" id="PF14082">
    <property type="entry name" value="SduA_C"/>
    <property type="match status" value="1"/>
</dbReference>
<dbReference type="RefSeq" id="WP_203004700.1">
    <property type="nucleotide sequence ID" value="NZ_JADWYU010000226.1"/>
</dbReference>
<sequence>MLDHVGERSPYRGGRQLLELLRFAIGQADECGDRSTSESLVDALDYATGKIFVDDFEAKHGTLTRHHRRTELMALILSGAQQLTLTWIDDFLDENPSATTADLRRYFEILSTRSLRVLEDRESGRYRVAPLSVDWAMHAVYDMFKKTDGLSTTGQLDEMVTDQPPGFCSPELLLQGAIVSLRRNKIREIRDLADSSTATETDLQKALRGNWWIFGGTFVGEERRRRLLPQIEIDLPLLLPGGVLHIIELKGPATPTTKRYRPHVTTVTAPVNDAVNQVIGYLRMLDENRDDILRRVGIDTRRCGGTVVIGDPAPRDDRELTLEVLRTFNSHLSRVQVVTYHQLLDSAERSLDLEMQAISDEAGGDPPQL</sequence>
<keyword evidence="3" id="KW-1185">Reference proteome</keyword>
<evidence type="ECO:0000259" key="1">
    <source>
        <dbReference type="Pfam" id="PF14082"/>
    </source>
</evidence>